<dbReference type="InterPro" id="IPR025558">
    <property type="entry name" value="DUF4283"/>
</dbReference>
<name>A0A803LST0_CHEQI</name>
<evidence type="ECO:0000256" key="1">
    <source>
        <dbReference type="SAM" id="MobiDB-lite"/>
    </source>
</evidence>
<evidence type="ECO:0000313" key="4">
    <source>
        <dbReference type="EnsemblPlants" id="AUR62018274-RA:cds"/>
    </source>
</evidence>
<reference evidence="4" key="1">
    <citation type="journal article" date="2017" name="Nature">
        <title>The genome of Chenopodium quinoa.</title>
        <authorList>
            <person name="Jarvis D.E."/>
            <person name="Ho Y.S."/>
            <person name="Lightfoot D.J."/>
            <person name="Schmoeckel S.M."/>
            <person name="Li B."/>
            <person name="Borm T.J.A."/>
            <person name="Ohyanagi H."/>
            <person name="Mineta K."/>
            <person name="Michell C.T."/>
            <person name="Saber N."/>
            <person name="Kharbatia N.M."/>
            <person name="Rupper R.R."/>
            <person name="Sharp A.R."/>
            <person name="Dally N."/>
            <person name="Boughton B.A."/>
            <person name="Woo Y.H."/>
            <person name="Gao G."/>
            <person name="Schijlen E.G.W.M."/>
            <person name="Guo X."/>
            <person name="Momin A.A."/>
            <person name="Negrao S."/>
            <person name="Al-Babili S."/>
            <person name="Gehring C."/>
            <person name="Roessner U."/>
            <person name="Jung C."/>
            <person name="Murphy K."/>
            <person name="Arold S.T."/>
            <person name="Gojobori T."/>
            <person name="van der Linden C.G."/>
            <person name="van Loo E.N."/>
            <person name="Jellen E.N."/>
            <person name="Maughan P.J."/>
            <person name="Tester M."/>
        </authorList>
    </citation>
    <scope>NUCLEOTIDE SEQUENCE [LARGE SCALE GENOMIC DNA]</scope>
    <source>
        <strain evidence="4">cv. PI 614886</strain>
    </source>
</reference>
<evidence type="ECO:0000259" key="3">
    <source>
        <dbReference type="Pfam" id="PF14392"/>
    </source>
</evidence>
<organism evidence="4 5">
    <name type="scientific">Chenopodium quinoa</name>
    <name type="common">Quinoa</name>
    <dbReference type="NCBI Taxonomy" id="63459"/>
    <lineage>
        <taxon>Eukaryota</taxon>
        <taxon>Viridiplantae</taxon>
        <taxon>Streptophyta</taxon>
        <taxon>Embryophyta</taxon>
        <taxon>Tracheophyta</taxon>
        <taxon>Spermatophyta</taxon>
        <taxon>Magnoliopsida</taxon>
        <taxon>eudicotyledons</taxon>
        <taxon>Gunneridae</taxon>
        <taxon>Pentapetalae</taxon>
        <taxon>Caryophyllales</taxon>
        <taxon>Chenopodiaceae</taxon>
        <taxon>Chenopodioideae</taxon>
        <taxon>Atripliceae</taxon>
        <taxon>Chenopodium</taxon>
    </lineage>
</organism>
<feature type="compositionally biased region" description="Polar residues" evidence="1">
    <location>
        <begin position="281"/>
        <end position="297"/>
    </location>
</feature>
<dbReference type="EnsemblPlants" id="AUR62018274-RA">
    <property type="protein sequence ID" value="AUR62018274-RA:cds"/>
    <property type="gene ID" value="AUR62018274"/>
</dbReference>
<accession>A0A803LST0</accession>
<evidence type="ECO:0000313" key="5">
    <source>
        <dbReference type="Proteomes" id="UP000596660"/>
    </source>
</evidence>
<feature type="region of interest" description="Disordered" evidence="1">
    <location>
        <begin position="276"/>
        <end position="330"/>
    </location>
</feature>
<dbReference type="PANTHER" id="PTHR31286">
    <property type="entry name" value="GLYCINE-RICH CELL WALL STRUCTURAL PROTEIN 1.8-LIKE"/>
    <property type="match status" value="1"/>
</dbReference>
<dbReference type="PANTHER" id="PTHR31286:SF167">
    <property type="entry name" value="OS09G0268800 PROTEIN"/>
    <property type="match status" value="1"/>
</dbReference>
<dbReference type="Pfam" id="PF14111">
    <property type="entry name" value="DUF4283"/>
    <property type="match status" value="1"/>
</dbReference>
<feature type="domain" description="DUF4283" evidence="2">
    <location>
        <begin position="31"/>
        <end position="105"/>
    </location>
</feature>
<dbReference type="InterPro" id="IPR025836">
    <property type="entry name" value="Zn_knuckle_CX2CX4HX4C"/>
</dbReference>
<dbReference type="Pfam" id="PF14392">
    <property type="entry name" value="zf-CCHC_4"/>
    <property type="match status" value="1"/>
</dbReference>
<keyword evidence="5" id="KW-1185">Reference proteome</keyword>
<dbReference type="Proteomes" id="UP000596660">
    <property type="component" value="Unplaced"/>
</dbReference>
<dbReference type="AlphaFoldDB" id="A0A803LST0"/>
<evidence type="ECO:0008006" key="6">
    <source>
        <dbReference type="Google" id="ProtNLM"/>
    </source>
</evidence>
<protein>
    <recommendedName>
        <fullName evidence="6">CCHC-type domain-containing protein</fullName>
    </recommendedName>
</protein>
<evidence type="ECO:0000259" key="2">
    <source>
        <dbReference type="Pfam" id="PF14111"/>
    </source>
</evidence>
<dbReference type="Gramene" id="AUR62018274-RA">
    <property type="protein sequence ID" value="AUR62018274-RA:cds"/>
    <property type="gene ID" value="AUR62018274"/>
</dbReference>
<sequence>MENNNQDSVFRMGDLIPSSNNSQSHDRINYHWCVIGSFIGHNPPSVEYVQHMVNSRWVRRGVIRVHKIGVYFLFACRAPLDRQGIIREHTTNFNGRMIVFRRYQPLDVPQHIEFSMAQVWARRIFERIGHIDTLDQVSDRALRFSELRARLIIDLSQPLIPGCFIPVSEEKVVWVYFRYEGIFKFCQQCGLVGHSTRRCNLTSQVARRRLRQRMAAREQSGLRILYGPMDQPYYTNMIRGLPDRYIFRNTAVNLRRLEEPEDLYAEMWRQRDNDFTGFEFDQSSPSNDTEVYYSGNSDSEEESHNQGEVDFAPNLSPSPGRHFGLQGDPYARFYPQSQQERSRGPSDDGELAMTCLGCWLQITTGSPPRWSPTNN</sequence>
<proteinExistence type="predicted"/>
<reference evidence="4" key="2">
    <citation type="submission" date="2021-03" db="UniProtKB">
        <authorList>
            <consortium name="EnsemblPlants"/>
        </authorList>
    </citation>
    <scope>IDENTIFICATION</scope>
</reference>
<feature type="domain" description="Zinc knuckle CX2CX4HX4C" evidence="3">
    <location>
        <begin position="153"/>
        <end position="200"/>
    </location>
</feature>
<dbReference type="InterPro" id="IPR040256">
    <property type="entry name" value="At4g02000-like"/>
</dbReference>